<reference evidence="2 3" key="1">
    <citation type="submission" date="2019-08" db="EMBL/GenBank/DDBJ databases">
        <title>Whole genome of Aphis craccivora.</title>
        <authorList>
            <person name="Voronova N.V."/>
            <person name="Shulinski R.S."/>
            <person name="Bandarenka Y.V."/>
            <person name="Zhorov D.G."/>
            <person name="Warner D."/>
        </authorList>
    </citation>
    <scope>NUCLEOTIDE SEQUENCE [LARGE SCALE GENOMIC DNA]</scope>
    <source>
        <strain evidence="2">180601</strain>
        <tissue evidence="2">Whole Body</tissue>
    </source>
</reference>
<organism evidence="2 3">
    <name type="scientific">Aphis craccivora</name>
    <name type="common">Cowpea aphid</name>
    <dbReference type="NCBI Taxonomy" id="307492"/>
    <lineage>
        <taxon>Eukaryota</taxon>
        <taxon>Metazoa</taxon>
        <taxon>Ecdysozoa</taxon>
        <taxon>Arthropoda</taxon>
        <taxon>Hexapoda</taxon>
        <taxon>Insecta</taxon>
        <taxon>Pterygota</taxon>
        <taxon>Neoptera</taxon>
        <taxon>Paraneoptera</taxon>
        <taxon>Hemiptera</taxon>
        <taxon>Sternorrhyncha</taxon>
        <taxon>Aphidomorpha</taxon>
        <taxon>Aphidoidea</taxon>
        <taxon>Aphididae</taxon>
        <taxon>Aphidini</taxon>
        <taxon>Aphis</taxon>
        <taxon>Aphis</taxon>
    </lineage>
</organism>
<dbReference type="EMBL" id="VUJU01000865">
    <property type="protein sequence ID" value="KAF0767949.1"/>
    <property type="molecule type" value="Genomic_DNA"/>
</dbReference>
<name>A0A6G0ZBF5_APHCR</name>
<evidence type="ECO:0000313" key="2">
    <source>
        <dbReference type="EMBL" id="KAF0767949.1"/>
    </source>
</evidence>
<protein>
    <submittedName>
        <fullName evidence="2">Uncharacterized protein</fullName>
    </submittedName>
</protein>
<keyword evidence="3" id="KW-1185">Reference proteome</keyword>
<accession>A0A6G0ZBF5</accession>
<keyword evidence="1" id="KW-1133">Transmembrane helix</keyword>
<proteinExistence type="predicted"/>
<keyword evidence="1" id="KW-0812">Transmembrane</keyword>
<keyword evidence="1" id="KW-0472">Membrane</keyword>
<feature type="non-terminal residue" evidence="2">
    <location>
        <position position="1"/>
    </location>
</feature>
<evidence type="ECO:0000256" key="1">
    <source>
        <dbReference type="SAM" id="Phobius"/>
    </source>
</evidence>
<dbReference type="AlphaFoldDB" id="A0A6G0ZBF5"/>
<comment type="caution">
    <text evidence="2">The sequence shown here is derived from an EMBL/GenBank/DDBJ whole genome shotgun (WGS) entry which is preliminary data.</text>
</comment>
<feature type="transmembrane region" description="Helical" evidence="1">
    <location>
        <begin position="12"/>
        <end position="31"/>
    </location>
</feature>
<sequence length="104" mass="12495">IYYYYYFQWGGLPIHLLRVYLYIFFIIIILLETRRSRVSTNMAAAHQRNVICYRTGSNGRTPFRLRPRGLYQYATNRTTTTTLCIDIFIHYIRLCARDSVRLMV</sequence>
<evidence type="ECO:0000313" key="3">
    <source>
        <dbReference type="Proteomes" id="UP000478052"/>
    </source>
</evidence>
<gene>
    <name evidence="2" type="ORF">FWK35_00023063</name>
</gene>
<dbReference type="Proteomes" id="UP000478052">
    <property type="component" value="Unassembled WGS sequence"/>
</dbReference>